<protein>
    <submittedName>
        <fullName evidence="2">Uncharacterized protein</fullName>
    </submittedName>
</protein>
<proteinExistence type="predicted"/>
<name>A0AAV7RTM6_PLEWA</name>
<keyword evidence="3" id="KW-1185">Reference proteome</keyword>
<feature type="region of interest" description="Disordered" evidence="1">
    <location>
        <begin position="1"/>
        <end position="22"/>
    </location>
</feature>
<dbReference type="Proteomes" id="UP001066276">
    <property type="component" value="Chromosome 5"/>
</dbReference>
<comment type="caution">
    <text evidence="2">The sequence shown here is derived from an EMBL/GenBank/DDBJ whole genome shotgun (WGS) entry which is preliminary data.</text>
</comment>
<evidence type="ECO:0000256" key="1">
    <source>
        <dbReference type="SAM" id="MobiDB-lite"/>
    </source>
</evidence>
<evidence type="ECO:0000313" key="2">
    <source>
        <dbReference type="EMBL" id="KAJ1155318.1"/>
    </source>
</evidence>
<gene>
    <name evidence="2" type="ORF">NDU88_008049</name>
</gene>
<organism evidence="2 3">
    <name type="scientific">Pleurodeles waltl</name>
    <name type="common">Iberian ribbed newt</name>
    <dbReference type="NCBI Taxonomy" id="8319"/>
    <lineage>
        <taxon>Eukaryota</taxon>
        <taxon>Metazoa</taxon>
        <taxon>Chordata</taxon>
        <taxon>Craniata</taxon>
        <taxon>Vertebrata</taxon>
        <taxon>Euteleostomi</taxon>
        <taxon>Amphibia</taxon>
        <taxon>Batrachia</taxon>
        <taxon>Caudata</taxon>
        <taxon>Salamandroidea</taxon>
        <taxon>Salamandridae</taxon>
        <taxon>Pleurodelinae</taxon>
        <taxon>Pleurodeles</taxon>
    </lineage>
</organism>
<sequence>MVGGPDFLRTQSGSAPGPSTLEPAPRAYLGGLPFSKTFPSATPWRSSAAYPDCCPLPSLLVAGGSGEIPQATCGFLCHSRGGGGLLAAEWGSVLCGAVRPLGLLGLVPVHAAYQGGTQFRENPRRGRSSLLRQ</sequence>
<reference evidence="2" key="1">
    <citation type="journal article" date="2022" name="bioRxiv">
        <title>Sequencing and chromosome-scale assembly of the giantPleurodeles waltlgenome.</title>
        <authorList>
            <person name="Brown T."/>
            <person name="Elewa A."/>
            <person name="Iarovenko S."/>
            <person name="Subramanian E."/>
            <person name="Araus A.J."/>
            <person name="Petzold A."/>
            <person name="Susuki M."/>
            <person name="Suzuki K.-i.T."/>
            <person name="Hayashi T."/>
            <person name="Toyoda A."/>
            <person name="Oliveira C."/>
            <person name="Osipova E."/>
            <person name="Leigh N.D."/>
            <person name="Simon A."/>
            <person name="Yun M.H."/>
        </authorList>
    </citation>
    <scope>NUCLEOTIDE SEQUENCE</scope>
    <source>
        <strain evidence="2">20211129_DDA</strain>
        <tissue evidence="2">Liver</tissue>
    </source>
</reference>
<evidence type="ECO:0000313" key="3">
    <source>
        <dbReference type="Proteomes" id="UP001066276"/>
    </source>
</evidence>
<dbReference type="EMBL" id="JANPWB010000009">
    <property type="protein sequence ID" value="KAJ1155318.1"/>
    <property type="molecule type" value="Genomic_DNA"/>
</dbReference>
<dbReference type="AlphaFoldDB" id="A0AAV7RTM6"/>
<accession>A0AAV7RTM6</accession>